<comment type="caution">
    <text evidence="1">The sequence shown here is derived from an EMBL/GenBank/DDBJ whole genome shotgun (WGS) entry which is preliminary data.</text>
</comment>
<organism evidence="1 2">
    <name type="scientific">Carnobacterium inhibens</name>
    <dbReference type="NCBI Taxonomy" id="147709"/>
    <lineage>
        <taxon>Bacteria</taxon>
        <taxon>Bacillati</taxon>
        <taxon>Bacillota</taxon>
        <taxon>Bacilli</taxon>
        <taxon>Lactobacillales</taxon>
        <taxon>Carnobacteriaceae</taxon>
        <taxon>Carnobacterium</taxon>
    </lineage>
</organism>
<reference evidence="1 2" key="1">
    <citation type="journal article" date="2020" name="Microorganisms">
        <title>New Insight into Antimicrobial Compounds from Food and Marine-Sourced Carnobacterium Species through Phenotype and Genome Analyses.</title>
        <authorList>
            <person name="Begrem S."/>
            <person name="Ivaniuk F."/>
            <person name="Gigout-Chevalier F."/>
            <person name="Kolypczuk L."/>
            <person name="Bonnetot S."/>
            <person name="Leroi F."/>
            <person name="Grovel O."/>
            <person name="Delbarre-Ladrat C."/>
            <person name="Passerini D."/>
        </authorList>
    </citation>
    <scope>NUCLEOTIDE SEQUENCE [LARGE SCALE GENOMIC DNA]</scope>
    <source>
        <strain evidence="1 2">MIP2551</strain>
    </source>
</reference>
<accession>A0ABR7TD99</accession>
<dbReference type="EMBL" id="WNJQ01000008">
    <property type="protein sequence ID" value="MBC9825943.1"/>
    <property type="molecule type" value="Genomic_DNA"/>
</dbReference>
<keyword evidence="2" id="KW-1185">Reference proteome</keyword>
<evidence type="ECO:0000313" key="2">
    <source>
        <dbReference type="Proteomes" id="UP000638836"/>
    </source>
</evidence>
<name>A0ABR7TD99_9LACT</name>
<gene>
    <name evidence="1" type="ORF">GLO26_08960</name>
</gene>
<dbReference type="Proteomes" id="UP000638836">
    <property type="component" value="Unassembled WGS sequence"/>
</dbReference>
<sequence length="141" mass="16963">MGSSKVTSVLKAWHIVESLAPSEVPYKDEAVEETYFEDNQKRKRTRLIQLNEYPWEFDELKDKEKYQINYRYYLGCFEQYKLVQLIRAKFNAKEEIVNQNKTTLFSFTFEVDNKGQYVKDSIFVPFLMYALKGMNRKRDQI</sequence>
<dbReference type="RefSeq" id="WP_187949046.1">
    <property type="nucleotide sequence ID" value="NZ_WNJQ01000008.1"/>
</dbReference>
<proteinExistence type="predicted"/>
<evidence type="ECO:0000313" key="1">
    <source>
        <dbReference type="EMBL" id="MBC9825943.1"/>
    </source>
</evidence>
<protein>
    <submittedName>
        <fullName evidence="1">Uncharacterized protein</fullName>
    </submittedName>
</protein>